<feature type="domain" description="Trypsin-co-occurring" evidence="2">
    <location>
        <begin position="47"/>
        <end position="132"/>
    </location>
</feature>
<evidence type="ECO:0000313" key="3">
    <source>
        <dbReference type="EMBL" id="MCK9877273.1"/>
    </source>
</evidence>
<accession>A0ABT0K0G6</accession>
<keyword evidence="4" id="KW-1185">Reference proteome</keyword>
<protein>
    <recommendedName>
        <fullName evidence="2">Trypsin-co-occurring domain-containing protein</fullName>
    </recommendedName>
</protein>
<organism evidence="3 4">
    <name type="scientific">Frankia umida</name>
    <dbReference type="NCBI Taxonomy" id="573489"/>
    <lineage>
        <taxon>Bacteria</taxon>
        <taxon>Bacillati</taxon>
        <taxon>Actinomycetota</taxon>
        <taxon>Actinomycetes</taxon>
        <taxon>Frankiales</taxon>
        <taxon>Frankiaceae</taxon>
        <taxon>Frankia</taxon>
    </lineage>
</organism>
<evidence type="ECO:0000259" key="2">
    <source>
        <dbReference type="Pfam" id="PF19493"/>
    </source>
</evidence>
<evidence type="ECO:0000313" key="4">
    <source>
        <dbReference type="Proteomes" id="UP001201873"/>
    </source>
</evidence>
<dbReference type="Proteomes" id="UP001201873">
    <property type="component" value="Unassembled WGS sequence"/>
</dbReference>
<feature type="region of interest" description="Disordered" evidence="1">
    <location>
        <begin position="25"/>
        <end position="51"/>
    </location>
</feature>
<feature type="region of interest" description="Disordered" evidence="1">
    <location>
        <begin position="136"/>
        <end position="155"/>
    </location>
</feature>
<feature type="compositionally biased region" description="Low complexity" evidence="1">
    <location>
        <begin position="25"/>
        <end position="35"/>
    </location>
</feature>
<proteinExistence type="predicted"/>
<comment type="caution">
    <text evidence="3">The sequence shown here is derived from an EMBL/GenBank/DDBJ whole genome shotgun (WGS) entry which is preliminary data.</text>
</comment>
<dbReference type="RefSeq" id="WP_248825526.1">
    <property type="nucleotide sequence ID" value="NZ_JALKFT010000015.1"/>
</dbReference>
<sequence length="155" mass="15325">MDEAGELGGWSSEVGVALVPAAAVPVAPGRPVPGGSPFEDASGSHRRRGRVVQRGEDAVRAAVTAVTAQISLVAAEVSRQLDGAGLVEPAPGQLGVETVEVTFGVTLTAGAGKAIEAVLSVEGEAAVEVTVSLARRPANPPADPPLAAPSGLPVV</sequence>
<dbReference type="EMBL" id="JALKFT010000015">
    <property type="protein sequence ID" value="MCK9877273.1"/>
    <property type="molecule type" value="Genomic_DNA"/>
</dbReference>
<evidence type="ECO:0000256" key="1">
    <source>
        <dbReference type="SAM" id="MobiDB-lite"/>
    </source>
</evidence>
<name>A0ABT0K0G6_9ACTN</name>
<gene>
    <name evidence="3" type="ORF">MXD59_16075</name>
</gene>
<dbReference type="InterPro" id="IPR045794">
    <property type="entry name" value="Trypco1"/>
</dbReference>
<feature type="compositionally biased region" description="Pro residues" evidence="1">
    <location>
        <begin position="138"/>
        <end position="147"/>
    </location>
</feature>
<dbReference type="Pfam" id="PF19493">
    <property type="entry name" value="Trypco1"/>
    <property type="match status" value="1"/>
</dbReference>
<reference evidence="3 4" key="1">
    <citation type="submission" date="2022-04" db="EMBL/GenBank/DDBJ databases">
        <title>Genome diversity in the genus Frankia.</title>
        <authorList>
            <person name="Carlos-Shanley C."/>
            <person name="Hahn D."/>
        </authorList>
    </citation>
    <scope>NUCLEOTIDE SEQUENCE [LARGE SCALE GENOMIC DNA]</scope>
    <source>
        <strain evidence="3 4">Ag45/Mut15</strain>
    </source>
</reference>